<gene>
    <name evidence="1" type="ORF">FHU36_004866</name>
</gene>
<reference evidence="1 2" key="1">
    <citation type="submission" date="2020-08" db="EMBL/GenBank/DDBJ databases">
        <title>Sequencing the genomes of 1000 actinobacteria strains.</title>
        <authorList>
            <person name="Klenk H.-P."/>
        </authorList>
    </citation>
    <scope>NUCLEOTIDE SEQUENCE [LARGE SCALE GENOMIC DNA]</scope>
    <source>
        <strain evidence="1 2">DSM 45913</strain>
    </source>
</reference>
<dbReference type="EMBL" id="JACHJB010000002">
    <property type="protein sequence ID" value="MBB6348321.1"/>
    <property type="molecule type" value="Genomic_DNA"/>
</dbReference>
<organism evidence="1 2">
    <name type="scientific">Nonomuraea muscovyensis</name>
    <dbReference type="NCBI Taxonomy" id="1124761"/>
    <lineage>
        <taxon>Bacteria</taxon>
        <taxon>Bacillati</taxon>
        <taxon>Actinomycetota</taxon>
        <taxon>Actinomycetes</taxon>
        <taxon>Streptosporangiales</taxon>
        <taxon>Streptosporangiaceae</taxon>
        <taxon>Nonomuraea</taxon>
    </lineage>
</organism>
<sequence length="63" mass="6421">MLTEHPHQTVIADRRCHGSAFEREPTAGGGRLLRPAAVDCDGVAAAALLAALGDAELGIGASR</sequence>
<dbReference type="Proteomes" id="UP000583800">
    <property type="component" value="Unassembled WGS sequence"/>
</dbReference>
<keyword evidence="2" id="KW-1185">Reference proteome</keyword>
<evidence type="ECO:0000313" key="2">
    <source>
        <dbReference type="Proteomes" id="UP000583800"/>
    </source>
</evidence>
<protein>
    <submittedName>
        <fullName evidence="1">Uncharacterized protein</fullName>
    </submittedName>
</protein>
<accession>A0A7X0F145</accession>
<evidence type="ECO:0000313" key="1">
    <source>
        <dbReference type="EMBL" id="MBB6348321.1"/>
    </source>
</evidence>
<name>A0A7X0F145_9ACTN</name>
<proteinExistence type="predicted"/>
<dbReference type="AlphaFoldDB" id="A0A7X0F145"/>
<dbReference type="RefSeq" id="WP_185086105.1">
    <property type="nucleotide sequence ID" value="NZ_JACHJB010000002.1"/>
</dbReference>
<comment type="caution">
    <text evidence="1">The sequence shown here is derived from an EMBL/GenBank/DDBJ whole genome shotgun (WGS) entry which is preliminary data.</text>
</comment>